<proteinExistence type="predicted"/>
<protein>
    <submittedName>
        <fullName evidence="2">Uncharacterized protein</fullName>
    </submittedName>
</protein>
<name>A0A2N5W0U8_9BASI</name>
<evidence type="ECO:0000313" key="3">
    <source>
        <dbReference type="Proteomes" id="UP000235388"/>
    </source>
</evidence>
<organism evidence="2 3">
    <name type="scientific">Puccinia coronata f. sp. avenae</name>
    <dbReference type="NCBI Taxonomy" id="200324"/>
    <lineage>
        <taxon>Eukaryota</taxon>
        <taxon>Fungi</taxon>
        <taxon>Dikarya</taxon>
        <taxon>Basidiomycota</taxon>
        <taxon>Pucciniomycotina</taxon>
        <taxon>Pucciniomycetes</taxon>
        <taxon>Pucciniales</taxon>
        <taxon>Pucciniaceae</taxon>
        <taxon>Puccinia</taxon>
    </lineage>
</organism>
<dbReference type="AlphaFoldDB" id="A0A2N5W0U8"/>
<reference evidence="2 3" key="1">
    <citation type="submission" date="2017-11" db="EMBL/GenBank/DDBJ databases">
        <title>De novo assembly and phasing of dikaryotic genomes from two isolates of Puccinia coronata f. sp. avenae, the causal agent of oat crown rust.</title>
        <authorList>
            <person name="Miller M.E."/>
            <person name="Zhang Y."/>
            <person name="Omidvar V."/>
            <person name="Sperschneider J."/>
            <person name="Schwessinger B."/>
            <person name="Raley C."/>
            <person name="Palmer J.M."/>
            <person name="Garnica D."/>
            <person name="Upadhyaya N."/>
            <person name="Rathjen J."/>
            <person name="Taylor J.M."/>
            <person name="Park R.F."/>
            <person name="Dodds P.N."/>
            <person name="Hirsch C.D."/>
            <person name="Kianian S.F."/>
            <person name="Figueroa M."/>
        </authorList>
    </citation>
    <scope>NUCLEOTIDE SEQUENCE [LARGE SCALE GENOMIC DNA]</scope>
    <source>
        <strain evidence="2">12NC29</strain>
    </source>
</reference>
<sequence length="189" mass="20841">MQPLVIRPSEPAKGQFGRLPTDVSLNSSRPHYDFLRQEALYLFVPSRRVQLISLPVRLTAAKEPCKRNKLYISFKGIISPVTDLAVKRSRGNTSYLARQESTDATGNQSARERPQASLPTGSRGKTKASKESPPLPQGLLPHRTKQTVVWTPKLSEQVAILGNSLVAHTLNSAFLASYISQEQTTQSCS</sequence>
<evidence type="ECO:0000256" key="1">
    <source>
        <dbReference type="SAM" id="MobiDB-lite"/>
    </source>
</evidence>
<feature type="region of interest" description="Disordered" evidence="1">
    <location>
        <begin position="95"/>
        <end position="143"/>
    </location>
</feature>
<comment type="caution">
    <text evidence="2">The sequence shown here is derived from an EMBL/GenBank/DDBJ whole genome shotgun (WGS) entry which is preliminary data.</text>
</comment>
<gene>
    <name evidence="2" type="ORF">PCANC_02174</name>
</gene>
<accession>A0A2N5W0U8</accession>
<keyword evidence="3" id="KW-1185">Reference proteome</keyword>
<evidence type="ECO:0000313" key="2">
    <source>
        <dbReference type="EMBL" id="PLW55845.1"/>
    </source>
</evidence>
<dbReference type="EMBL" id="PGCJ01000027">
    <property type="protein sequence ID" value="PLW55845.1"/>
    <property type="molecule type" value="Genomic_DNA"/>
</dbReference>
<dbReference type="Proteomes" id="UP000235388">
    <property type="component" value="Unassembled WGS sequence"/>
</dbReference>